<feature type="region of interest" description="Disordered" evidence="1">
    <location>
        <begin position="1"/>
        <end position="31"/>
    </location>
</feature>
<feature type="compositionally biased region" description="Low complexity" evidence="1">
    <location>
        <begin position="221"/>
        <end position="235"/>
    </location>
</feature>
<name>R7S0A0_PUNST</name>
<evidence type="ECO:0000313" key="2">
    <source>
        <dbReference type="EMBL" id="EIN03249.1"/>
    </source>
</evidence>
<evidence type="ECO:0000256" key="1">
    <source>
        <dbReference type="SAM" id="MobiDB-lite"/>
    </source>
</evidence>
<sequence>MTRSPPPVPISRSYTSFSSSQPKPAANSSATASSSAFMTKAQIRDTVPLDLRWYSVTVGSKIGVVQGWDLVREVASFPGSKSELHASDAHAWKHFYQVLLKGSTGVLAWMIGKQLEEELQDDYYRSREELVRCSCINNTHRIHVFDSLRSSSTAIWLNHRKGRLLHAPPRQMAKRPSAGESSKPKRSKVHAPPPPPNARRDIARSVQMTLLRRTVQGNLGSRSISSATSSLSRTLAPEDNADVNVGEVDANEDPNLGEFFVELNASLMNGADEGDEDEEENSVSSLTEHVREWTTSHRQRWLEELHLMDAPSGVGIISLLQMFQLRSSLLSLHRGRPSSAAAPHI</sequence>
<feature type="region of interest" description="Disordered" evidence="1">
    <location>
        <begin position="166"/>
        <end position="201"/>
    </location>
</feature>
<protein>
    <submittedName>
        <fullName evidence="2">Uncharacterized protein</fullName>
    </submittedName>
</protein>
<dbReference type="AlphaFoldDB" id="R7S0A0"/>
<feature type="compositionally biased region" description="Polar residues" evidence="1">
    <location>
        <begin position="12"/>
        <end position="22"/>
    </location>
</feature>
<feature type="region of interest" description="Disordered" evidence="1">
    <location>
        <begin position="221"/>
        <end position="251"/>
    </location>
</feature>
<dbReference type="EMBL" id="JH687705">
    <property type="protein sequence ID" value="EIN03249.1"/>
    <property type="molecule type" value="Genomic_DNA"/>
</dbReference>
<keyword evidence="3" id="KW-1185">Reference proteome</keyword>
<dbReference type="RefSeq" id="XP_007389522.1">
    <property type="nucleotide sequence ID" value="XM_007389460.1"/>
</dbReference>
<organism evidence="2 3">
    <name type="scientific">Punctularia strigosozonata (strain HHB-11173)</name>
    <name type="common">White-rot fungus</name>
    <dbReference type="NCBI Taxonomy" id="741275"/>
    <lineage>
        <taxon>Eukaryota</taxon>
        <taxon>Fungi</taxon>
        <taxon>Dikarya</taxon>
        <taxon>Basidiomycota</taxon>
        <taxon>Agaricomycotina</taxon>
        <taxon>Agaricomycetes</taxon>
        <taxon>Corticiales</taxon>
        <taxon>Punctulariaceae</taxon>
        <taxon>Punctularia</taxon>
    </lineage>
</organism>
<gene>
    <name evidence="2" type="ORF">PUNSTDRAFT_48174</name>
</gene>
<dbReference type="HOGENOM" id="CLU_805522_0_0_1"/>
<reference evidence="3" key="1">
    <citation type="journal article" date="2012" name="Science">
        <title>The Paleozoic origin of enzymatic lignin decomposition reconstructed from 31 fungal genomes.</title>
        <authorList>
            <person name="Floudas D."/>
            <person name="Binder M."/>
            <person name="Riley R."/>
            <person name="Barry K."/>
            <person name="Blanchette R.A."/>
            <person name="Henrissat B."/>
            <person name="Martinez A.T."/>
            <person name="Otillar R."/>
            <person name="Spatafora J.W."/>
            <person name="Yadav J.S."/>
            <person name="Aerts A."/>
            <person name="Benoit I."/>
            <person name="Boyd A."/>
            <person name="Carlson A."/>
            <person name="Copeland A."/>
            <person name="Coutinho P.M."/>
            <person name="de Vries R.P."/>
            <person name="Ferreira P."/>
            <person name="Findley K."/>
            <person name="Foster B."/>
            <person name="Gaskell J."/>
            <person name="Glotzer D."/>
            <person name="Gorecki P."/>
            <person name="Heitman J."/>
            <person name="Hesse C."/>
            <person name="Hori C."/>
            <person name="Igarashi K."/>
            <person name="Jurgens J.A."/>
            <person name="Kallen N."/>
            <person name="Kersten P."/>
            <person name="Kohler A."/>
            <person name="Kuees U."/>
            <person name="Kumar T.K.A."/>
            <person name="Kuo A."/>
            <person name="LaButti K."/>
            <person name="Larrondo L.F."/>
            <person name="Lindquist E."/>
            <person name="Ling A."/>
            <person name="Lombard V."/>
            <person name="Lucas S."/>
            <person name="Lundell T."/>
            <person name="Martin R."/>
            <person name="McLaughlin D.J."/>
            <person name="Morgenstern I."/>
            <person name="Morin E."/>
            <person name="Murat C."/>
            <person name="Nagy L.G."/>
            <person name="Nolan M."/>
            <person name="Ohm R.A."/>
            <person name="Patyshakuliyeva A."/>
            <person name="Rokas A."/>
            <person name="Ruiz-Duenas F.J."/>
            <person name="Sabat G."/>
            <person name="Salamov A."/>
            <person name="Samejima M."/>
            <person name="Schmutz J."/>
            <person name="Slot J.C."/>
            <person name="St John F."/>
            <person name="Stenlid J."/>
            <person name="Sun H."/>
            <person name="Sun S."/>
            <person name="Syed K."/>
            <person name="Tsang A."/>
            <person name="Wiebenga A."/>
            <person name="Young D."/>
            <person name="Pisabarro A."/>
            <person name="Eastwood D.C."/>
            <person name="Martin F."/>
            <person name="Cullen D."/>
            <person name="Grigoriev I.V."/>
            <person name="Hibbett D.S."/>
        </authorList>
    </citation>
    <scope>NUCLEOTIDE SEQUENCE [LARGE SCALE GENOMIC DNA]</scope>
    <source>
        <strain evidence="3">HHB-11173 SS5</strain>
    </source>
</reference>
<dbReference type="GeneID" id="18882965"/>
<proteinExistence type="predicted"/>
<accession>R7S0A0</accession>
<evidence type="ECO:0000313" key="3">
    <source>
        <dbReference type="Proteomes" id="UP000054196"/>
    </source>
</evidence>
<dbReference type="Proteomes" id="UP000054196">
    <property type="component" value="Unassembled WGS sequence"/>
</dbReference>
<dbReference type="KEGG" id="psq:PUNSTDRAFT_48174"/>
<feature type="non-terminal residue" evidence="2">
    <location>
        <position position="345"/>
    </location>
</feature>